<organism evidence="1 2">
    <name type="scientific">Thanatephorus cucumeris (strain AG1-IA)</name>
    <name type="common">Rice sheath blight fungus</name>
    <name type="synonym">Rhizoctonia solani</name>
    <dbReference type="NCBI Taxonomy" id="983506"/>
    <lineage>
        <taxon>Eukaryota</taxon>
        <taxon>Fungi</taxon>
        <taxon>Dikarya</taxon>
        <taxon>Basidiomycota</taxon>
        <taxon>Agaricomycotina</taxon>
        <taxon>Agaricomycetes</taxon>
        <taxon>Cantharellales</taxon>
        <taxon>Ceratobasidiaceae</taxon>
        <taxon>Rhizoctonia</taxon>
        <taxon>Rhizoctonia solani AG-1</taxon>
    </lineage>
</organism>
<dbReference type="Proteomes" id="UP000011668">
    <property type="component" value="Unassembled WGS sequence"/>
</dbReference>
<evidence type="ECO:0000313" key="2">
    <source>
        <dbReference type="Proteomes" id="UP000011668"/>
    </source>
</evidence>
<dbReference type="HOGENOM" id="CLU_1066274_0_0_1"/>
<reference evidence="1 2" key="1">
    <citation type="journal article" date="2013" name="Nat. Commun.">
        <title>The evolution and pathogenic mechanisms of the rice sheath blight pathogen.</title>
        <authorList>
            <person name="Zheng A."/>
            <person name="Lin R."/>
            <person name="Xu L."/>
            <person name="Qin P."/>
            <person name="Tang C."/>
            <person name="Ai P."/>
            <person name="Zhang D."/>
            <person name="Liu Y."/>
            <person name="Sun Z."/>
            <person name="Feng H."/>
            <person name="Wang Y."/>
            <person name="Chen Y."/>
            <person name="Liang X."/>
            <person name="Fu R."/>
            <person name="Li Q."/>
            <person name="Zhang J."/>
            <person name="Yu X."/>
            <person name="Xie Z."/>
            <person name="Ding L."/>
            <person name="Guan P."/>
            <person name="Tang J."/>
            <person name="Liang Y."/>
            <person name="Wang S."/>
            <person name="Deng Q."/>
            <person name="Li S."/>
            <person name="Zhu J."/>
            <person name="Wang L."/>
            <person name="Liu H."/>
            <person name="Li P."/>
        </authorList>
    </citation>
    <scope>NUCLEOTIDE SEQUENCE [LARGE SCALE GENOMIC DNA]</scope>
    <source>
        <strain evidence="2">AG-1 IA</strain>
    </source>
</reference>
<evidence type="ECO:0000313" key="1">
    <source>
        <dbReference type="EMBL" id="ELU39889.1"/>
    </source>
</evidence>
<gene>
    <name evidence="1" type="ORF">AG1IA_06077</name>
</gene>
<name>L8WU67_THACA</name>
<dbReference type="EMBL" id="AFRT01001593">
    <property type="protein sequence ID" value="ELU39889.1"/>
    <property type="molecule type" value="Genomic_DNA"/>
</dbReference>
<accession>L8WU67</accession>
<sequence>MLEHLVCQCCELVLIYLCQSCGGILEYGKCSRLLLALELDNCMSHARIKYEYLTSRCNLKTYTCQVPQALNLLETPHHSSAIGNEHLDGNMASINYCQVCYQPSFLQCTSAAWPTHYTTCIPLEEALRPSPPIEGATYMQALFLAHNSPKHFIVPVRVEARANPTGSIRWVPNFDSDMDLGLSPANIINLEGFGGSAHRFPFHIFFRRSFMNDGSELNQSVRTLTQNRAAHPWAGNIVVLKFHGSRREKYRDFEITDIAIV</sequence>
<dbReference type="OrthoDB" id="437457at2759"/>
<dbReference type="AlphaFoldDB" id="L8WU67"/>
<protein>
    <submittedName>
        <fullName evidence="1">Uncharacterized protein</fullName>
    </submittedName>
</protein>
<comment type="caution">
    <text evidence="1">The sequence shown here is derived from an EMBL/GenBank/DDBJ whole genome shotgun (WGS) entry which is preliminary data.</text>
</comment>
<proteinExistence type="predicted"/>
<keyword evidence="2" id="KW-1185">Reference proteome</keyword>